<protein>
    <submittedName>
        <fullName evidence="1">Uncharacterized protein</fullName>
    </submittedName>
</protein>
<organism evidence="1">
    <name type="scientific">marine sediment metagenome</name>
    <dbReference type="NCBI Taxonomy" id="412755"/>
    <lineage>
        <taxon>unclassified sequences</taxon>
        <taxon>metagenomes</taxon>
        <taxon>ecological metagenomes</taxon>
    </lineage>
</organism>
<feature type="non-terminal residue" evidence="1">
    <location>
        <position position="154"/>
    </location>
</feature>
<comment type="caution">
    <text evidence="1">The sequence shown here is derived from an EMBL/GenBank/DDBJ whole genome shotgun (WGS) entry which is preliminary data.</text>
</comment>
<evidence type="ECO:0000313" key="1">
    <source>
        <dbReference type="EMBL" id="GAG48344.1"/>
    </source>
</evidence>
<accession>X0XY35</accession>
<proteinExistence type="predicted"/>
<feature type="non-terminal residue" evidence="1">
    <location>
        <position position="1"/>
    </location>
</feature>
<sequence length="154" mass="18495">HHYLSYEGYQTHESLVFVNLNLRSVVDDTTDSIFDLLLNKFLDLDRTAYFWNDCTPENCDYSDRCYIKYNVDVFRDPIKGPEVRRRLKRLIVAVHFRKNRHITIRDLRSILSFILFNKSSCEQLQCDLDREKHLIKRFYYNSAFSGQESDRIAQ</sequence>
<gene>
    <name evidence="1" type="ORF">S01H1_83825</name>
</gene>
<dbReference type="AlphaFoldDB" id="X0XY35"/>
<reference evidence="1" key="1">
    <citation type="journal article" date="2014" name="Front. Microbiol.">
        <title>High frequency of phylogenetically diverse reductive dehalogenase-homologous genes in deep subseafloor sedimentary metagenomes.</title>
        <authorList>
            <person name="Kawai M."/>
            <person name="Futagami T."/>
            <person name="Toyoda A."/>
            <person name="Takaki Y."/>
            <person name="Nishi S."/>
            <person name="Hori S."/>
            <person name="Arai W."/>
            <person name="Tsubouchi T."/>
            <person name="Morono Y."/>
            <person name="Uchiyama I."/>
            <person name="Ito T."/>
            <person name="Fujiyama A."/>
            <person name="Inagaki F."/>
            <person name="Takami H."/>
        </authorList>
    </citation>
    <scope>NUCLEOTIDE SEQUENCE</scope>
    <source>
        <strain evidence="1">Expedition CK06-06</strain>
    </source>
</reference>
<name>X0XY35_9ZZZZ</name>
<dbReference type="EMBL" id="BARS01057069">
    <property type="protein sequence ID" value="GAG48344.1"/>
    <property type="molecule type" value="Genomic_DNA"/>
</dbReference>